<keyword evidence="11" id="KW-1185">Reference proteome</keyword>
<keyword evidence="3" id="KW-1003">Cell membrane</keyword>
<dbReference type="Gene3D" id="1.10.3470.10">
    <property type="entry name" value="ABC transporter involved in vitamin B12 uptake, BtuC"/>
    <property type="match status" value="1"/>
</dbReference>
<dbReference type="PANTHER" id="PTHR11795:SF445">
    <property type="entry name" value="AMINO ACID ABC TRANSPORTER PERMEASE PROTEIN"/>
    <property type="match status" value="1"/>
</dbReference>
<evidence type="ECO:0000256" key="6">
    <source>
        <dbReference type="ARBA" id="ARBA00022989"/>
    </source>
</evidence>
<evidence type="ECO:0000256" key="1">
    <source>
        <dbReference type="ARBA" id="ARBA00004651"/>
    </source>
</evidence>
<feature type="transmembrane region" description="Helical" evidence="9">
    <location>
        <begin position="59"/>
        <end position="81"/>
    </location>
</feature>
<evidence type="ECO:0000256" key="7">
    <source>
        <dbReference type="ARBA" id="ARBA00023136"/>
    </source>
</evidence>
<dbReference type="Pfam" id="PF02653">
    <property type="entry name" value="BPD_transp_2"/>
    <property type="match status" value="1"/>
</dbReference>
<evidence type="ECO:0000256" key="8">
    <source>
        <dbReference type="ARBA" id="ARBA00037998"/>
    </source>
</evidence>
<dbReference type="RefSeq" id="WP_038050628.1">
    <property type="nucleotide sequence ID" value="NZ_JMFG01000066.1"/>
</dbReference>
<evidence type="ECO:0000256" key="4">
    <source>
        <dbReference type="ARBA" id="ARBA00022692"/>
    </source>
</evidence>
<sequence length="211" mass="22490">MLLQFLANGLVNGCIYALMALGFALIYNTVKVFHIAHGAVYTAAAYVCFALHVQLRWPLVTSVMAAVGAAAFLGTIIELCLYAPLARRNASPLVALLSSLGLYVALVNVIALVFGNETKVLRPGIEKTYQFSNVILTRIQLAELITALVLLPILVLFLRGTLWGKVIRAVRDNPTLAQVLGINLAKVRMAVFAMGSALAGLTAVVVALDVG</sequence>
<protein>
    <recommendedName>
        <fullName evidence="12">Branched-chain amino acid ABC transporter permease</fullName>
    </recommendedName>
</protein>
<feature type="transmembrane region" description="Helical" evidence="9">
    <location>
        <begin position="135"/>
        <end position="158"/>
    </location>
</feature>
<keyword evidence="7 9" id="KW-0472">Membrane</keyword>
<evidence type="ECO:0008006" key="12">
    <source>
        <dbReference type="Google" id="ProtNLM"/>
    </source>
</evidence>
<evidence type="ECO:0000313" key="10">
    <source>
        <dbReference type="EMBL" id="KDA52836.1"/>
    </source>
</evidence>
<name>A0A062XXK9_9BACT</name>
<organism evidence="10 11">
    <name type="scientific">Thermoanaerobaculum aquaticum</name>
    <dbReference type="NCBI Taxonomy" id="1312852"/>
    <lineage>
        <taxon>Bacteria</taxon>
        <taxon>Pseudomonadati</taxon>
        <taxon>Acidobacteriota</taxon>
        <taxon>Thermoanaerobaculia</taxon>
        <taxon>Thermoanaerobaculales</taxon>
        <taxon>Thermoanaerobaculaceae</taxon>
        <taxon>Thermoanaerobaculum</taxon>
    </lineage>
</organism>
<keyword evidence="5" id="KW-0029">Amino-acid transport</keyword>
<dbReference type="GO" id="GO:0022857">
    <property type="term" value="F:transmembrane transporter activity"/>
    <property type="evidence" value="ECO:0007669"/>
    <property type="project" value="InterPro"/>
</dbReference>
<feature type="transmembrane region" description="Helical" evidence="9">
    <location>
        <begin position="189"/>
        <end position="208"/>
    </location>
</feature>
<dbReference type="InterPro" id="IPR052157">
    <property type="entry name" value="BCAA_transport_permease"/>
</dbReference>
<keyword evidence="4 9" id="KW-0812">Transmembrane</keyword>
<dbReference type="AlphaFoldDB" id="A0A062XXK9"/>
<evidence type="ECO:0000256" key="2">
    <source>
        <dbReference type="ARBA" id="ARBA00022448"/>
    </source>
</evidence>
<dbReference type="STRING" id="1312852.EG19_10890"/>
<feature type="non-terminal residue" evidence="10">
    <location>
        <position position="211"/>
    </location>
</feature>
<feature type="transmembrane region" description="Helical" evidence="9">
    <location>
        <begin position="6"/>
        <end position="27"/>
    </location>
</feature>
<evidence type="ECO:0000256" key="3">
    <source>
        <dbReference type="ARBA" id="ARBA00022475"/>
    </source>
</evidence>
<keyword evidence="2" id="KW-0813">Transport</keyword>
<comment type="similarity">
    <text evidence="8">Belongs to the binding-protein-dependent transport system permease family. LivHM subfamily.</text>
</comment>
<evidence type="ECO:0000256" key="5">
    <source>
        <dbReference type="ARBA" id="ARBA00022970"/>
    </source>
</evidence>
<dbReference type="InterPro" id="IPR037294">
    <property type="entry name" value="ABC_BtuC-like"/>
</dbReference>
<dbReference type="GO" id="GO:0005886">
    <property type="term" value="C:plasma membrane"/>
    <property type="evidence" value="ECO:0007669"/>
    <property type="project" value="UniProtKB-SubCell"/>
</dbReference>
<dbReference type="GO" id="GO:0006865">
    <property type="term" value="P:amino acid transport"/>
    <property type="evidence" value="ECO:0007669"/>
    <property type="project" value="UniProtKB-KW"/>
</dbReference>
<dbReference type="CDD" id="cd06582">
    <property type="entry name" value="TM_PBP1_LivH_like"/>
    <property type="match status" value="1"/>
</dbReference>
<dbReference type="InterPro" id="IPR001851">
    <property type="entry name" value="ABC_transp_permease"/>
</dbReference>
<dbReference type="PANTHER" id="PTHR11795">
    <property type="entry name" value="BRANCHED-CHAIN AMINO ACID TRANSPORT SYSTEM PERMEASE PROTEIN LIVH"/>
    <property type="match status" value="1"/>
</dbReference>
<proteinExistence type="inferred from homology"/>
<comment type="subcellular location">
    <subcellularLocation>
        <location evidence="1">Cell membrane</location>
        <topology evidence="1">Multi-pass membrane protein</topology>
    </subcellularLocation>
</comment>
<dbReference type="Proteomes" id="UP000027284">
    <property type="component" value="Unassembled WGS sequence"/>
</dbReference>
<dbReference type="EMBL" id="JMFG01000066">
    <property type="protein sequence ID" value="KDA52836.1"/>
    <property type="molecule type" value="Genomic_DNA"/>
</dbReference>
<dbReference type="OrthoDB" id="9807115at2"/>
<accession>A0A062XXK9</accession>
<comment type="caution">
    <text evidence="10">The sequence shown here is derived from an EMBL/GenBank/DDBJ whole genome shotgun (WGS) entry which is preliminary data.</text>
</comment>
<keyword evidence="6 9" id="KW-1133">Transmembrane helix</keyword>
<evidence type="ECO:0000313" key="11">
    <source>
        <dbReference type="Proteomes" id="UP000027284"/>
    </source>
</evidence>
<feature type="transmembrane region" description="Helical" evidence="9">
    <location>
        <begin position="93"/>
        <end position="115"/>
    </location>
</feature>
<gene>
    <name evidence="10" type="ORF">EG19_10890</name>
</gene>
<feature type="transmembrane region" description="Helical" evidence="9">
    <location>
        <begin position="34"/>
        <end position="53"/>
    </location>
</feature>
<reference evidence="10 11" key="1">
    <citation type="submission" date="2014-04" db="EMBL/GenBank/DDBJ databases">
        <title>The Genome Sequence of Thermoanaerobaculum aquaticum MP-01, The First Cultivated Group 23 Acidobacterium.</title>
        <authorList>
            <person name="Stamps B.W."/>
            <person name="Losey N.A."/>
            <person name="Lawson P.A."/>
            <person name="Stevenson B.S."/>
        </authorList>
    </citation>
    <scope>NUCLEOTIDE SEQUENCE [LARGE SCALE GENOMIC DNA]</scope>
    <source>
        <strain evidence="10 11">MP-01</strain>
    </source>
</reference>
<evidence type="ECO:0000256" key="9">
    <source>
        <dbReference type="SAM" id="Phobius"/>
    </source>
</evidence>